<dbReference type="Pfam" id="PF15275">
    <property type="entry name" value="PEHE"/>
    <property type="match status" value="1"/>
</dbReference>
<protein>
    <recommendedName>
        <fullName evidence="2">PEHE domain-containing protein</fullName>
    </recommendedName>
</protein>
<dbReference type="PANTHER" id="PTHR22443">
    <property type="entry name" value="NON-SPECIFIC LETHAL 1, ISOFORM M"/>
    <property type="match status" value="1"/>
</dbReference>
<organism evidence="3 4">
    <name type="scientific">Henosepilachna vigintioctopunctata</name>
    <dbReference type="NCBI Taxonomy" id="420089"/>
    <lineage>
        <taxon>Eukaryota</taxon>
        <taxon>Metazoa</taxon>
        <taxon>Ecdysozoa</taxon>
        <taxon>Arthropoda</taxon>
        <taxon>Hexapoda</taxon>
        <taxon>Insecta</taxon>
        <taxon>Pterygota</taxon>
        <taxon>Neoptera</taxon>
        <taxon>Endopterygota</taxon>
        <taxon>Coleoptera</taxon>
        <taxon>Polyphaga</taxon>
        <taxon>Cucujiformia</taxon>
        <taxon>Coccinelloidea</taxon>
        <taxon>Coccinellidae</taxon>
        <taxon>Epilachninae</taxon>
        <taxon>Epilachnini</taxon>
        <taxon>Henosepilachna</taxon>
    </lineage>
</organism>
<feature type="region of interest" description="Disordered" evidence="1">
    <location>
        <begin position="669"/>
        <end position="693"/>
    </location>
</feature>
<feature type="region of interest" description="Disordered" evidence="1">
    <location>
        <begin position="1024"/>
        <end position="1076"/>
    </location>
</feature>
<comment type="caution">
    <text evidence="3">The sequence shown here is derived from an EMBL/GenBank/DDBJ whole genome shotgun (WGS) entry which is preliminary data.</text>
</comment>
<feature type="compositionally biased region" description="Basic and acidic residues" evidence="1">
    <location>
        <begin position="101"/>
        <end position="110"/>
    </location>
</feature>
<evidence type="ECO:0000256" key="1">
    <source>
        <dbReference type="SAM" id="MobiDB-lite"/>
    </source>
</evidence>
<feature type="region of interest" description="Disordered" evidence="1">
    <location>
        <begin position="840"/>
        <end position="859"/>
    </location>
</feature>
<feature type="compositionally biased region" description="Acidic residues" evidence="1">
    <location>
        <begin position="849"/>
        <end position="859"/>
    </location>
</feature>
<feature type="region of interest" description="Disordered" evidence="1">
    <location>
        <begin position="959"/>
        <end position="991"/>
    </location>
</feature>
<dbReference type="EMBL" id="JARQZJ010000005">
    <property type="protein sequence ID" value="KAK9871203.1"/>
    <property type="molecule type" value="Genomic_DNA"/>
</dbReference>
<feature type="compositionally biased region" description="Basic and acidic residues" evidence="1">
    <location>
        <begin position="963"/>
        <end position="991"/>
    </location>
</feature>
<dbReference type="PROSITE" id="PS52052">
    <property type="entry name" value="PEHE"/>
    <property type="match status" value="1"/>
</dbReference>
<gene>
    <name evidence="3" type="ORF">WA026_011484</name>
</gene>
<keyword evidence="4" id="KW-1185">Reference proteome</keyword>
<evidence type="ECO:0000259" key="2">
    <source>
        <dbReference type="PROSITE" id="PS52052"/>
    </source>
</evidence>
<dbReference type="SMART" id="SM01300">
    <property type="entry name" value="PEHE"/>
    <property type="match status" value="1"/>
</dbReference>
<feature type="compositionally biased region" description="Basic and acidic residues" evidence="1">
    <location>
        <begin position="677"/>
        <end position="689"/>
    </location>
</feature>
<feature type="compositionally biased region" description="Basic residues" evidence="1">
    <location>
        <begin position="716"/>
        <end position="737"/>
    </location>
</feature>
<name>A0AAW1TRX2_9CUCU</name>
<proteinExistence type="predicted"/>
<dbReference type="Proteomes" id="UP001431783">
    <property type="component" value="Unassembled WGS sequence"/>
</dbReference>
<feature type="region of interest" description="Disordered" evidence="1">
    <location>
        <begin position="887"/>
        <end position="941"/>
    </location>
</feature>
<dbReference type="InterPro" id="IPR026180">
    <property type="entry name" value="NSL1"/>
</dbReference>
<reference evidence="3 4" key="1">
    <citation type="submission" date="2023-03" db="EMBL/GenBank/DDBJ databases">
        <title>Genome insight into feeding habits of ladybird beetles.</title>
        <authorList>
            <person name="Li H.-S."/>
            <person name="Huang Y.-H."/>
            <person name="Pang H."/>
        </authorList>
    </citation>
    <scope>NUCLEOTIDE SEQUENCE [LARGE SCALE GENOMIC DNA]</scope>
    <source>
        <strain evidence="3">SYSU_2023b</strain>
        <tissue evidence="3">Whole body</tissue>
    </source>
</reference>
<dbReference type="AlphaFoldDB" id="A0AAW1TRX2"/>
<dbReference type="GO" id="GO:0044545">
    <property type="term" value="C:NSL complex"/>
    <property type="evidence" value="ECO:0007669"/>
    <property type="project" value="TreeGrafter"/>
</dbReference>
<feature type="region of interest" description="Disordered" evidence="1">
    <location>
        <begin position="90"/>
        <end position="110"/>
    </location>
</feature>
<dbReference type="InterPro" id="IPR029332">
    <property type="entry name" value="PEHE_dom"/>
</dbReference>
<evidence type="ECO:0000313" key="3">
    <source>
        <dbReference type="EMBL" id="KAK9871203.1"/>
    </source>
</evidence>
<feature type="compositionally biased region" description="Low complexity" evidence="1">
    <location>
        <begin position="738"/>
        <end position="750"/>
    </location>
</feature>
<sequence>MGLRTASVRRSQVVMAPALTETTQSQSFKLAPKDHFELATPINSFEPNTAYCLEKQEKYYERGDVENGKKKLNGLENGCGIFDCSDARKPLERSNSNNFKEASDSSRKESLTNIMNNRSPPMGDQDDKMGLQNIGLESVSILHKGKSVSNDVEHLINNLSSELPPGECSGGEIPTNDDIMQVITTNMNDEDFPISAGDLARDLATSLLSLEKQLLNEADMMNISMEDQQECCETVESIKESRSKDLIAEAKKKQVEVQRKLDFLRRRVLKLQSRLMGQHISGEVTGVFEHVHRSLKRLKDTTVQENMHSIEVTPTSGSSIPLPLADSNIDKLKPMSYGSAKVLIRKLETSTVIQANSAARQKQVPKYFGSGSIEPATFRTSVSGLVAIPPWSPEHKQELQKIAGTLKSELRILQSNVDSEATDSSSGGESCDEYQNYNNQHQQYLSIQKRALWKYSTDRAAIAARWTWLQVQISDLEYRIRQHTSLHRQVRATKGAVLLDGENPTSSSPPRVPFSPTALNGYRGQLPGASTSYAETNNPYMTAKTEDDVETESGALAPSECSRTRPLSDGFRKRKLLQTGGLHVISKKAARPSTIRCGCAVPAAHCALCTGRADPTHPHDPAEVLSAAEKIALLDPSFHPVFSMSDDVSESIHLEAIMKMPEWQQRSARMKSLKGYTKGERSDSTLLDHRSKKLEHRKKYGRLLKSSAMNALSAKLKNKLRGRKTSRHLNRLNRKRLSSSLRSSHHQSSNDGFDEELESISNNSGAASKSAGVSPRMSPLLQMQSISGLNRKNRISSYDIDNIVIPYSVAASTRVEKLQYKEILTPKWRIAEEASAKFENKNNGTIKEPEEDSDNEDLSEEAIVVRHDKCELDERKKFLSYLKLPMRSRPHKRTDSRAESSDTNTPDPMSPHPAENSDAPKEATSGSPLGSPPATPLSMQIDESLPIPSISVLRRRTMNRTGFAKDRGDATTTKEENRCSTPDHPEVHPYDTRTFPLDDVTYEVMVKDMPEDHLQMRTNVHAQDTPFDYDSNSGGYLDSKVCSPGSESTESALADEDPNDPEWIDVERTPRDRHKR</sequence>
<accession>A0AAW1TRX2</accession>
<feature type="region of interest" description="Disordered" evidence="1">
    <location>
        <begin position="715"/>
        <end position="758"/>
    </location>
</feature>
<dbReference type="GO" id="GO:0035035">
    <property type="term" value="F:histone acetyltransferase binding"/>
    <property type="evidence" value="ECO:0007669"/>
    <property type="project" value="TreeGrafter"/>
</dbReference>
<feature type="domain" description="PEHE" evidence="2">
    <location>
        <begin position="822"/>
        <end position="960"/>
    </location>
</feature>
<dbReference type="PANTHER" id="PTHR22443:SF18">
    <property type="entry name" value="NON-SPECIFIC LETHAL 1, ISOFORM M"/>
    <property type="match status" value="1"/>
</dbReference>
<feature type="compositionally biased region" description="Acidic residues" evidence="1">
    <location>
        <begin position="1053"/>
        <end position="1064"/>
    </location>
</feature>
<evidence type="ECO:0000313" key="4">
    <source>
        <dbReference type="Proteomes" id="UP001431783"/>
    </source>
</evidence>